<evidence type="ECO:0000313" key="7">
    <source>
        <dbReference type="EMBL" id="PGH58516.1"/>
    </source>
</evidence>
<feature type="transmembrane region" description="Helical" evidence="6">
    <location>
        <begin position="227"/>
        <end position="248"/>
    </location>
</feature>
<dbReference type="CDD" id="cd06662">
    <property type="entry name" value="SURF1"/>
    <property type="match status" value="1"/>
</dbReference>
<keyword evidence="3 6" id="KW-0812">Transmembrane</keyword>
<dbReference type="AlphaFoldDB" id="A0A2B8BIB1"/>
<keyword evidence="4 6" id="KW-1133">Transmembrane helix</keyword>
<dbReference type="Pfam" id="PF02104">
    <property type="entry name" value="SURF1"/>
    <property type="match status" value="1"/>
</dbReference>
<proteinExistence type="inferred from homology"/>
<dbReference type="EMBL" id="PDKW01000038">
    <property type="protein sequence ID" value="PGH58516.1"/>
    <property type="molecule type" value="Genomic_DNA"/>
</dbReference>
<dbReference type="OrthoDB" id="6079986at2"/>
<evidence type="ECO:0000256" key="5">
    <source>
        <dbReference type="ARBA" id="ARBA00023136"/>
    </source>
</evidence>
<evidence type="ECO:0000256" key="2">
    <source>
        <dbReference type="ARBA" id="ARBA00007165"/>
    </source>
</evidence>
<evidence type="ECO:0000256" key="1">
    <source>
        <dbReference type="ARBA" id="ARBA00004370"/>
    </source>
</evidence>
<dbReference type="PANTHER" id="PTHR23427:SF2">
    <property type="entry name" value="SURFEIT LOCUS PROTEIN 1"/>
    <property type="match status" value="1"/>
</dbReference>
<comment type="similarity">
    <text evidence="2 6">Belongs to the SURF1 family.</text>
</comment>
<reference evidence="8" key="1">
    <citation type="submission" date="2017-10" db="EMBL/GenBank/DDBJ databases">
        <authorList>
            <person name="Kravchenko I.K."/>
            <person name="Grouzdev D.S."/>
        </authorList>
    </citation>
    <scope>NUCLEOTIDE SEQUENCE [LARGE SCALE GENOMIC DNA]</scope>
    <source>
        <strain evidence="8">B2</strain>
    </source>
</reference>
<evidence type="ECO:0000256" key="4">
    <source>
        <dbReference type="ARBA" id="ARBA00022989"/>
    </source>
</evidence>
<organism evidence="7 8">
    <name type="scientific">Azospirillum palustre</name>
    <dbReference type="NCBI Taxonomy" id="2044885"/>
    <lineage>
        <taxon>Bacteria</taxon>
        <taxon>Pseudomonadati</taxon>
        <taxon>Pseudomonadota</taxon>
        <taxon>Alphaproteobacteria</taxon>
        <taxon>Rhodospirillales</taxon>
        <taxon>Azospirillaceae</taxon>
        <taxon>Azospirillum</taxon>
    </lineage>
</organism>
<dbReference type="PANTHER" id="PTHR23427">
    <property type="entry name" value="SURFEIT LOCUS PROTEIN"/>
    <property type="match status" value="1"/>
</dbReference>
<dbReference type="Proteomes" id="UP000225379">
    <property type="component" value="Unassembled WGS sequence"/>
</dbReference>
<dbReference type="InterPro" id="IPR002994">
    <property type="entry name" value="Surf1/Shy1"/>
</dbReference>
<keyword evidence="5 6" id="KW-0472">Membrane</keyword>
<comment type="subcellular location">
    <subcellularLocation>
        <location evidence="6">Cell membrane</location>
        <topology evidence="6">Multi-pass membrane protein</topology>
    </subcellularLocation>
    <subcellularLocation>
        <location evidence="1">Membrane</location>
    </subcellularLocation>
</comment>
<comment type="caution">
    <text evidence="7">The sequence shown here is derived from an EMBL/GenBank/DDBJ whole genome shotgun (WGS) entry which is preliminary data.</text>
</comment>
<evidence type="ECO:0000256" key="6">
    <source>
        <dbReference type="RuleBase" id="RU363076"/>
    </source>
</evidence>
<sequence>MTGLPSAPPAGGSSVKRARPAWALALFGLLALAGIAGLTALGIWQLERRVWKLDLIERVDARIHASPVPAPGPEAWASVSAASDEYRRVGVRGRFLNDREALVQAVSDLGGGFWVMTPLVTDRGFAVLVNRGFVPPDKRDPATRAEGQPQGEVSVTGLLRLTEPKGGFLRSNDPAAGRWYSRDVAAIAAATGLEQDAPYFIDADSTRNPGGWPVGGLTVVSFPNSHLGYALTWFALDLMLIGAVLFVVRSEMRRRRA</sequence>
<accession>A0A2B8BIB1</accession>
<evidence type="ECO:0000313" key="8">
    <source>
        <dbReference type="Proteomes" id="UP000225379"/>
    </source>
</evidence>
<name>A0A2B8BIB1_9PROT</name>
<dbReference type="InterPro" id="IPR045214">
    <property type="entry name" value="Surf1/Surf4"/>
</dbReference>
<evidence type="ECO:0000256" key="3">
    <source>
        <dbReference type="ARBA" id="ARBA00022692"/>
    </source>
</evidence>
<protein>
    <recommendedName>
        <fullName evidence="6">SURF1-like protein</fullName>
    </recommendedName>
</protein>
<feature type="transmembrane region" description="Helical" evidence="6">
    <location>
        <begin position="21"/>
        <end position="44"/>
    </location>
</feature>
<dbReference type="PROSITE" id="PS50895">
    <property type="entry name" value="SURF1"/>
    <property type="match status" value="1"/>
</dbReference>
<gene>
    <name evidence="7" type="ORF">CRT60_05020</name>
</gene>
<keyword evidence="8" id="KW-1185">Reference proteome</keyword>
<dbReference type="GO" id="GO:0005886">
    <property type="term" value="C:plasma membrane"/>
    <property type="evidence" value="ECO:0007669"/>
    <property type="project" value="UniProtKB-SubCell"/>
</dbReference>
<keyword evidence="6" id="KW-1003">Cell membrane</keyword>